<dbReference type="InterPro" id="IPR027356">
    <property type="entry name" value="NPH3_dom"/>
</dbReference>
<evidence type="ECO:0000256" key="2">
    <source>
        <dbReference type="ARBA" id="ARBA00022786"/>
    </source>
</evidence>
<keyword evidence="2" id="KW-0833">Ubl conjugation pathway</keyword>
<feature type="domain" description="NPH3" evidence="5">
    <location>
        <begin position="164"/>
        <end position="233"/>
    </location>
</feature>
<evidence type="ECO:0000256" key="1">
    <source>
        <dbReference type="ARBA" id="ARBA00004906"/>
    </source>
</evidence>
<comment type="pathway">
    <text evidence="1">Protein modification; protein ubiquitination.</text>
</comment>
<evidence type="ECO:0000259" key="5">
    <source>
        <dbReference type="PROSITE" id="PS51649"/>
    </source>
</evidence>
<keyword evidence="7" id="KW-1185">Reference proteome</keyword>
<accession>A0A803KY94</accession>
<dbReference type="OMA" id="SHYIKSK"/>
<dbReference type="UniPathway" id="UPA00143"/>
<dbReference type="GO" id="GO:0016567">
    <property type="term" value="P:protein ubiquitination"/>
    <property type="evidence" value="ECO:0007669"/>
    <property type="project" value="UniProtKB-UniPathway"/>
</dbReference>
<dbReference type="Proteomes" id="UP000596660">
    <property type="component" value="Unplaced"/>
</dbReference>
<name>A0A803KY94_CHEQI</name>
<dbReference type="SUPFAM" id="SSF54695">
    <property type="entry name" value="POZ domain"/>
    <property type="match status" value="1"/>
</dbReference>
<dbReference type="EnsemblPlants" id="AUR62004003-RA">
    <property type="protein sequence ID" value="AUR62004003-RA:cds"/>
    <property type="gene ID" value="AUR62004003"/>
</dbReference>
<comment type="similarity">
    <text evidence="3">Belongs to the NPH3 family.</text>
</comment>
<dbReference type="InterPro" id="IPR011333">
    <property type="entry name" value="SKP1/BTB/POZ_sf"/>
</dbReference>
<organism evidence="6 7">
    <name type="scientific">Chenopodium quinoa</name>
    <name type="common">Quinoa</name>
    <dbReference type="NCBI Taxonomy" id="63459"/>
    <lineage>
        <taxon>Eukaryota</taxon>
        <taxon>Viridiplantae</taxon>
        <taxon>Streptophyta</taxon>
        <taxon>Embryophyta</taxon>
        <taxon>Tracheophyta</taxon>
        <taxon>Spermatophyta</taxon>
        <taxon>Magnoliopsida</taxon>
        <taxon>eudicotyledons</taxon>
        <taxon>Gunneridae</taxon>
        <taxon>Pentapetalae</taxon>
        <taxon>Caryophyllales</taxon>
        <taxon>Chenopodiaceae</taxon>
        <taxon>Chenopodioideae</taxon>
        <taxon>Atripliceae</taxon>
        <taxon>Chenopodium</taxon>
    </lineage>
</organism>
<feature type="region of interest" description="Disordered" evidence="4">
    <location>
        <begin position="309"/>
        <end position="342"/>
    </location>
</feature>
<proteinExistence type="inferred from homology"/>
<dbReference type="InterPro" id="IPR043454">
    <property type="entry name" value="NPH3/RPT2-like"/>
</dbReference>
<reference evidence="6" key="2">
    <citation type="submission" date="2021-03" db="UniProtKB">
        <authorList>
            <consortium name="EnsemblPlants"/>
        </authorList>
    </citation>
    <scope>IDENTIFICATION</scope>
</reference>
<dbReference type="PANTHER" id="PTHR32370">
    <property type="entry name" value="OS12G0117600 PROTEIN"/>
    <property type="match status" value="1"/>
</dbReference>
<evidence type="ECO:0000256" key="3">
    <source>
        <dbReference type="PROSITE-ProRule" id="PRU00982"/>
    </source>
</evidence>
<dbReference type="AlphaFoldDB" id="A0A803KY94"/>
<dbReference type="Gramene" id="AUR62004003-RA">
    <property type="protein sequence ID" value="AUR62004003-RA:cds"/>
    <property type="gene ID" value="AUR62004003"/>
</dbReference>
<evidence type="ECO:0000313" key="7">
    <source>
        <dbReference type="Proteomes" id="UP000596660"/>
    </source>
</evidence>
<protein>
    <recommendedName>
        <fullName evidence="5">NPH3 domain-containing protein</fullName>
    </recommendedName>
</protein>
<reference evidence="6" key="1">
    <citation type="journal article" date="2017" name="Nature">
        <title>The genome of Chenopodium quinoa.</title>
        <authorList>
            <person name="Jarvis D.E."/>
            <person name="Ho Y.S."/>
            <person name="Lightfoot D.J."/>
            <person name="Schmoeckel S.M."/>
            <person name="Li B."/>
            <person name="Borm T.J.A."/>
            <person name="Ohyanagi H."/>
            <person name="Mineta K."/>
            <person name="Michell C.T."/>
            <person name="Saber N."/>
            <person name="Kharbatia N.M."/>
            <person name="Rupper R.R."/>
            <person name="Sharp A.R."/>
            <person name="Dally N."/>
            <person name="Boughton B.A."/>
            <person name="Woo Y.H."/>
            <person name="Gao G."/>
            <person name="Schijlen E.G.W.M."/>
            <person name="Guo X."/>
            <person name="Momin A.A."/>
            <person name="Negrao S."/>
            <person name="Al-Babili S."/>
            <person name="Gehring C."/>
            <person name="Roessner U."/>
            <person name="Jung C."/>
            <person name="Murphy K."/>
            <person name="Arold S.T."/>
            <person name="Gojobori T."/>
            <person name="van der Linden C.G."/>
            <person name="van Loo E.N."/>
            <person name="Jellen E.N."/>
            <person name="Maughan P.J."/>
            <person name="Tester M."/>
        </authorList>
    </citation>
    <scope>NUCLEOTIDE SEQUENCE [LARGE SCALE GENOMIC DNA]</scope>
    <source>
        <strain evidence="6">cv. PI 614886</strain>
    </source>
</reference>
<sequence length="433" mass="48022">MFSLAQGVCTDVLVSKSGYFKRHLTRVSELTLSPPLKVAADTFKQVADFCYSNFAVMTPSNLVALRITAQLLEMDGIVGEESLRELTESYFREVVIVNRTLICNVFRSSLSLLPEAEQTAFLPSRCIEALLDDGEGDGAVSCADGLKTVSPEGIKVIADSMQGRYTASHDLLYRVIDLYFLVYNGKMSEEQKTQITSCIDCSILSPTLLMHAVQNPRMPLRFIVQAMLIEQLNTHRSLFSVINPNTTTNPLQHSQYDPRTDSPATLGAILERDAALRQVTQLRSAIDTTCSRIQSLEKELCGMKKLLMESEREKQKGGGSASLMDDQRRTSSCRFNNNKVERGERGSISSSFLRFGGSSNNNNNGEFCDMNMGSSSCLDDNSEENNNKVVKRNLRQRLIRGLRNAFGVSSSNSKVKDNGRFDGGVRRGRVLNS</sequence>
<dbReference type="PROSITE" id="PS51649">
    <property type="entry name" value="NPH3"/>
    <property type="match status" value="1"/>
</dbReference>
<dbReference type="Gene3D" id="3.30.710.10">
    <property type="entry name" value="Potassium Channel Kv1.1, Chain A"/>
    <property type="match status" value="1"/>
</dbReference>
<evidence type="ECO:0000313" key="6">
    <source>
        <dbReference type="EnsemblPlants" id="AUR62004003-RA:cds"/>
    </source>
</evidence>
<evidence type="ECO:0000256" key="4">
    <source>
        <dbReference type="SAM" id="MobiDB-lite"/>
    </source>
</evidence>